<keyword evidence="9" id="KW-0449">Lipoprotein</keyword>
<keyword evidence="4 7" id="KW-0812">Transmembrane</keyword>
<comment type="function">
    <text evidence="7">Catalyzes the transfer of the diacylglyceryl group from phosphatidylglycerol to the sulfhydryl group of the N-terminal cysteine of a prolipoprotein, the first step in the formation of mature lipoproteins.</text>
</comment>
<proteinExistence type="inferred from homology"/>
<feature type="transmembrane region" description="Helical" evidence="7">
    <location>
        <begin position="35"/>
        <end position="53"/>
    </location>
</feature>
<dbReference type="PANTHER" id="PTHR30589:SF0">
    <property type="entry name" value="PHOSPHATIDYLGLYCEROL--PROLIPOPROTEIN DIACYLGLYCERYL TRANSFERASE"/>
    <property type="match status" value="1"/>
</dbReference>
<evidence type="ECO:0000256" key="6">
    <source>
        <dbReference type="ARBA" id="ARBA00023136"/>
    </source>
</evidence>
<dbReference type="PROSITE" id="PS01311">
    <property type="entry name" value="LGT"/>
    <property type="match status" value="1"/>
</dbReference>
<comment type="similarity">
    <text evidence="1 7">Belongs to the Lgt family.</text>
</comment>
<dbReference type="PANTHER" id="PTHR30589">
    <property type="entry name" value="PROLIPOPROTEIN DIACYLGLYCERYL TRANSFERASE"/>
    <property type="match status" value="1"/>
</dbReference>
<evidence type="ECO:0000256" key="8">
    <source>
        <dbReference type="SAM" id="MobiDB-lite"/>
    </source>
</evidence>
<keyword evidence="6 7" id="KW-0472">Membrane</keyword>
<reference evidence="9 10" key="1">
    <citation type="submission" date="2019-06" db="EMBL/GenBank/DDBJ databases">
        <authorList>
            <person name="Li F."/>
        </authorList>
    </citation>
    <scope>NUCLEOTIDE SEQUENCE [LARGE SCALE GENOMIC DNA]</scope>
    <source>
        <strain evidence="9 10">10F1D-1</strain>
    </source>
</reference>
<keyword evidence="3 7" id="KW-0808">Transferase</keyword>
<dbReference type="OrthoDB" id="871140at2"/>
<sequence length="340" mass="37408">MPASIPSPPSDWQIIQVGQWIHSWFPAWPAAWGQIHVYALCILAGIIAAILMANHRLNQRGAERWVILDIAIWTVALGIVVARFYHVFTHPGDYFGAGKNTWNITQPGSIWAVWEGGNAYYGALLGGALGAYIGSRFTGLRFTAIVDAIAPGMLAAQALGRLGNWFNHELFGLPTPDGAWWGLKIESSNAAWPIGLPDDTLFQPTFLYEIIWNIIGIIVIYALRKKLDLQWGKVLAVYLIWQGIGRSFFESIRVDPSEYYFGIRANVWAAIAAIVIGIVILIVQTRRHPGAEPSPYLPGREWTPQSAVDSGETYSDSDDDETVVDEESDEAATSGAKVAS</sequence>
<dbReference type="Pfam" id="PF01790">
    <property type="entry name" value="LGT"/>
    <property type="match status" value="1"/>
</dbReference>
<dbReference type="UniPathway" id="UPA00664"/>
<evidence type="ECO:0000256" key="2">
    <source>
        <dbReference type="ARBA" id="ARBA00022475"/>
    </source>
</evidence>
<evidence type="ECO:0000313" key="10">
    <source>
        <dbReference type="Proteomes" id="UP000316252"/>
    </source>
</evidence>
<name>A0A506Y523_9MICO</name>
<accession>A0A506Y523</accession>
<feature type="transmembrane region" description="Helical" evidence="7">
    <location>
        <begin position="231"/>
        <end position="249"/>
    </location>
</feature>
<comment type="catalytic activity">
    <reaction evidence="7">
        <text>L-cysteinyl-[prolipoprotein] + a 1,2-diacyl-sn-glycero-3-phospho-(1'-sn-glycerol) = an S-1,2-diacyl-sn-glyceryl-L-cysteinyl-[prolipoprotein] + sn-glycerol 1-phosphate + H(+)</text>
        <dbReference type="Rhea" id="RHEA:56712"/>
        <dbReference type="Rhea" id="RHEA-COMP:14679"/>
        <dbReference type="Rhea" id="RHEA-COMP:14680"/>
        <dbReference type="ChEBI" id="CHEBI:15378"/>
        <dbReference type="ChEBI" id="CHEBI:29950"/>
        <dbReference type="ChEBI" id="CHEBI:57685"/>
        <dbReference type="ChEBI" id="CHEBI:64716"/>
        <dbReference type="ChEBI" id="CHEBI:140658"/>
        <dbReference type="EC" id="2.5.1.145"/>
    </reaction>
</comment>
<evidence type="ECO:0000256" key="1">
    <source>
        <dbReference type="ARBA" id="ARBA00007150"/>
    </source>
</evidence>
<feature type="transmembrane region" description="Helical" evidence="7">
    <location>
        <begin position="119"/>
        <end position="135"/>
    </location>
</feature>
<keyword evidence="10" id="KW-1185">Reference proteome</keyword>
<dbReference type="GO" id="GO:0008961">
    <property type="term" value="F:phosphatidylglycerol-prolipoprotein diacylglyceryl transferase activity"/>
    <property type="evidence" value="ECO:0007669"/>
    <property type="project" value="UniProtKB-UniRule"/>
</dbReference>
<evidence type="ECO:0000256" key="5">
    <source>
        <dbReference type="ARBA" id="ARBA00022989"/>
    </source>
</evidence>
<feature type="transmembrane region" description="Helical" evidence="7">
    <location>
        <begin position="65"/>
        <end position="85"/>
    </location>
</feature>
<feature type="region of interest" description="Disordered" evidence="8">
    <location>
        <begin position="292"/>
        <end position="340"/>
    </location>
</feature>
<feature type="binding site" evidence="7">
    <location>
        <position position="161"/>
    </location>
    <ligand>
        <name>a 1,2-diacyl-sn-glycero-3-phospho-(1'-sn-glycerol)</name>
        <dbReference type="ChEBI" id="CHEBI:64716"/>
    </ligand>
</feature>
<keyword evidence="5 7" id="KW-1133">Transmembrane helix</keyword>
<feature type="transmembrane region" description="Helical" evidence="7">
    <location>
        <begin position="206"/>
        <end position="224"/>
    </location>
</feature>
<dbReference type="Proteomes" id="UP000316252">
    <property type="component" value="Unassembled WGS sequence"/>
</dbReference>
<dbReference type="EMBL" id="VHQG01000002">
    <property type="protein sequence ID" value="TPW76650.1"/>
    <property type="molecule type" value="Genomic_DNA"/>
</dbReference>
<organism evidence="9 10">
    <name type="scientific">Schumannella soli</name>
    <dbReference type="NCBI Taxonomy" id="2590779"/>
    <lineage>
        <taxon>Bacteria</taxon>
        <taxon>Bacillati</taxon>
        <taxon>Actinomycetota</taxon>
        <taxon>Actinomycetes</taxon>
        <taxon>Micrococcales</taxon>
        <taxon>Microbacteriaceae</taxon>
        <taxon>Schumannella</taxon>
    </lineage>
</organism>
<dbReference type="NCBIfam" id="TIGR00544">
    <property type="entry name" value="lgt"/>
    <property type="match status" value="1"/>
</dbReference>
<dbReference type="InterPro" id="IPR001640">
    <property type="entry name" value="Lgt"/>
</dbReference>
<protein>
    <recommendedName>
        <fullName evidence="7">Phosphatidylglycerol--prolipoprotein diacylglyceryl transferase</fullName>
        <ecNumber evidence="7">2.5.1.145</ecNumber>
    </recommendedName>
</protein>
<keyword evidence="9" id="KW-0328">Glycosyltransferase</keyword>
<comment type="subcellular location">
    <subcellularLocation>
        <location evidence="7">Cell membrane</location>
        <topology evidence="7">Multi-pass membrane protein</topology>
    </subcellularLocation>
</comment>
<dbReference type="HAMAP" id="MF_01147">
    <property type="entry name" value="Lgt"/>
    <property type="match status" value="1"/>
</dbReference>
<dbReference type="EC" id="2.5.1.145" evidence="7"/>
<comment type="caution">
    <text evidence="9">The sequence shown here is derived from an EMBL/GenBank/DDBJ whole genome shotgun (WGS) entry which is preliminary data.</text>
</comment>
<evidence type="ECO:0000256" key="7">
    <source>
        <dbReference type="HAMAP-Rule" id="MF_01147"/>
    </source>
</evidence>
<feature type="transmembrane region" description="Helical" evidence="7">
    <location>
        <begin position="142"/>
        <end position="160"/>
    </location>
</feature>
<evidence type="ECO:0000256" key="4">
    <source>
        <dbReference type="ARBA" id="ARBA00022692"/>
    </source>
</evidence>
<feature type="transmembrane region" description="Helical" evidence="7">
    <location>
        <begin position="261"/>
        <end position="283"/>
    </location>
</feature>
<dbReference type="GO" id="GO:0005886">
    <property type="term" value="C:plasma membrane"/>
    <property type="evidence" value="ECO:0007669"/>
    <property type="project" value="UniProtKB-SubCell"/>
</dbReference>
<dbReference type="GO" id="GO:0042158">
    <property type="term" value="P:lipoprotein biosynthetic process"/>
    <property type="evidence" value="ECO:0007669"/>
    <property type="project" value="UniProtKB-UniRule"/>
</dbReference>
<evidence type="ECO:0000256" key="3">
    <source>
        <dbReference type="ARBA" id="ARBA00022679"/>
    </source>
</evidence>
<comment type="pathway">
    <text evidence="7">Protein modification; lipoprotein biosynthesis (diacylglyceryl transfer).</text>
</comment>
<feature type="compositionally biased region" description="Acidic residues" evidence="8">
    <location>
        <begin position="315"/>
        <end position="330"/>
    </location>
</feature>
<keyword evidence="2 7" id="KW-1003">Cell membrane</keyword>
<dbReference type="AlphaFoldDB" id="A0A506Y523"/>
<gene>
    <name evidence="7" type="primary">lgt</name>
    <name evidence="9" type="ORF">FJ657_11005</name>
</gene>
<evidence type="ECO:0000313" key="9">
    <source>
        <dbReference type="EMBL" id="TPW76650.1"/>
    </source>
</evidence>